<dbReference type="Proteomes" id="UP000664132">
    <property type="component" value="Unassembled WGS sequence"/>
</dbReference>
<comment type="caution">
    <text evidence="1">The sequence shown here is derived from an EMBL/GenBank/DDBJ whole genome shotgun (WGS) entry which is preliminary data.</text>
</comment>
<proteinExistence type="predicted"/>
<dbReference type="EMBL" id="JAFJYH010000070">
    <property type="protein sequence ID" value="KAG4421194.1"/>
    <property type="molecule type" value="Genomic_DNA"/>
</dbReference>
<keyword evidence="2" id="KW-1185">Reference proteome</keyword>
<sequence>MSYSSPQYQLRELAVPIAPTSRYRTVYPQEPRRFGPAANMQRHNVFGHRLSTVTSTSATIHGVPSHIASALASWRIPMESWIHYYKGTYAWPVGLAIPDPRVSRQYGTSLLSKPIDCHRTNAHGWDRQTSVSNHHTNLKIFEDMCPPPGFDDPKYLEEKLTDFRAIVNFIVPAGGLDPNVNYGPAIEHLKYTPGDDIQGVEYFIRRGEAQDPEFMAKLAEFCNDGPGDFRGASPTDDWRKKEMAAWGYVEYKREWVKMEDVGKCARNAGQQRQQPHPAQLEDELEYQEEYRHVVVDNDFTGDFEGDFEDDFVLVDTMKRSTSKKEKPKVAKE</sequence>
<accession>A0A8H7TKA8</accession>
<gene>
    <name evidence="1" type="ORF">IFR04_005714</name>
</gene>
<protein>
    <submittedName>
        <fullName evidence="1">Uncharacterized protein</fullName>
    </submittedName>
</protein>
<dbReference type="OrthoDB" id="3555503at2759"/>
<reference evidence="1" key="1">
    <citation type="submission" date="2021-02" db="EMBL/GenBank/DDBJ databases">
        <title>Genome sequence Cadophora malorum strain M34.</title>
        <authorList>
            <person name="Stefanovic E."/>
            <person name="Vu D."/>
            <person name="Scully C."/>
            <person name="Dijksterhuis J."/>
            <person name="Roader J."/>
            <person name="Houbraken J."/>
        </authorList>
    </citation>
    <scope>NUCLEOTIDE SEQUENCE</scope>
    <source>
        <strain evidence="1">M34</strain>
    </source>
</reference>
<evidence type="ECO:0000313" key="1">
    <source>
        <dbReference type="EMBL" id="KAG4421194.1"/>
    </source>
</evidence>
<name>A0A8H7TKA8_9HELO</name>
<evidence type="ECO:0000313" key="2">
    <source>
        <dbReference type="Proteomes" id="UP000664132"/>
    </source>
</evidence>
<organism evidence="1 2">
    <name type="scientific">Cadophora malorum</name>
    <dbReference type="NCBI Taxonomy" id="108018"/>
    <lineage>
        <taxon>Eukaryota</taxon>
        <taxon>Fungi</taxon>
        <taxon>Dikarya</taxon>
        <taxon>Ascomycota</taxon>
        <taxon>Pezizomycotina</taxon>
        <taxon>Leotiomycetes</taxon>
        <taxon>Helotiales</taxon>
        <taxon>Ploettnerulaceae</taxon>
        <taxon>Cadophora</taxon>
    </lineage>
</organism>
<dbReference type="AlphaFoldDB" id="A0A8H7TKA8"/>